<dbReference type="EMBL" id="JACRSZ010000001">
    <property type="protein sequence ID" value="MBC8571596.1"/>
    <property type="molecule type" value="Genomic_DNA"/>
</dbReference>
<comment type="function">
    <text evidence="4">Formation of pseudouridine at positions 38, 39 and 40 in the anticodon stem and loop of transfer RNAs.</text>
</comment>
<comment type="caution">
    <text evidence="7">The sequence shown here is derived from an EMBL/GenBank/DDBJ whole genome shotgun (WGS) entry which is preliminary data.</text>
</comment>
<dbReference type="EC" id="5.4.99.12" evidence="4"/>
<keyword evidence="2 4" id="KW-0819">tRNA processing</keyword>
<evidence type="ECO:0000256" key="2">
    <source>
        <dbReference type="ARBA" id="ARBA00022694"/>
    </source>
</evidence>
<dbReference type="InterPro" id="IPR020103">
    <property type="entry name" value="PsdUridine_synth_cat_dom_sf"/>
</dbReference>
<evidence type="ECO:0000313" key="7">
    <source>
        <dbReference type="EMBL" id="MBC8571596.1"/>
    </source>
</evidence>
<gene>
    <name evidence="4 7" type="primary">truA</name>
    <name evidence="7" type="ORF">H8716_00630</name>
</gene>
<reference evidence="7 8" key="1">
    <citation type="submission" date="2020-08" db="EMBL/GenBank/DDBJ databases">
        <title>Genome public.</title>
        <authorList>
            <person name="Liu C."/>
            <person name="Sun Q."/>
        </authorList>
    </citation>
    <scope>NUCLEOTIDE SEQUENCE [LARGE SCALE GENOMIC DNA]</scope>
    <source>
        <strain evidence="7 8">NSJ-46</strain>
    </source>
</reference>
<dbReference type="Gene3D" id="3.30.70.580">
    <property type="entry name" value="Pseudouridine synthase I, catalytic domain, N-terminal subdomain"/>
    <property type="match status" value="1"/>
</dbReference>
<dbReference type="GO" id="GO:0160147">
    <property type="term" value="F:tRNA pseudouridine(38-40) synthase activity"/>
    <property type="evidence" value="ECO:0007669"/>
    <property type="project" value="UniProtKB-EC"/>
</dbReference>
<protein>
    <recommendedName>
        <fullName evidence="4">tRNA pseudouridine synthase A</fullName>
        <ecNumber evidence="4">5.4.99.12</ecNumber>
    </recommendedName>
    <alternativeName>
        <fullName evidence="4">tRNA pseudouridine(38-40) synthase</fullName>
    </alternativeName>
    <alternativeName>
        <fullName evidence="4">tRNA pseudouridylate synthase I</fullName>
    </alternativeName>
    <alternativeName>
        <fullName evidence="4">tRNA-uridine isomerase I</fullName>
    </alternativeName>
</protein>
<keyword evidence="8" id="KW-1185">Reference proteome</keyword>
<dbReference type="Proteomes" id="UP000657421">
    <property type="component" value="Unassembled WGS sequence"/>
</dbReference>
<dbReference type="PANTHER" id="PTHR11142:SF0">
    <property type="entry name" value="TRNA PSEUDOURIDINE SYNTHASE-LIKE 1"/>
    <property type="match status" value="1"/>
</dbReference>
<evidence type="ECO:0000256" key="3">
    <source>
        <dbReference type="ARBA" id="ARBA00023235"/>
    </source>
</evidence>
<accession>A0ABR7N5E2</accession>
<feature type="binding site" evidence="4">
    <location>
        <position position="116"/>
    </location>
    <ligand>
        <name>substrate</name>
    </ligand>
</feature>
<organism evidence="7 8">
    <name type="scientific">Jingyaoa shaoxingensis</name>
    <dbReference type="NCBI Taxonomy" id="2763671"/>
    <lineage>
        <taxon>Bacteria</taxon>
        <taxon>Bacillati</taxon>
        <taxon>Bacillota</taxon>
        <taxon>Clostridia</taxon>
        <taxon>Lachnospirales</taxon>
        <taxon>Lachnospiraceae</taxon>
        <taxon>Jingyaoa</taxon>
    </lineage>
</organism>
<dbReference type="PIRSF" id="PIRSF001430">
    <property type="entry name" value="tRNA_psdUrid_synth"/>
    <property type="match status" value="1"/>
</dbReference>
<dbReference type="Gene3D" id="3.30.70.660">
    <property type="entry name" value="Pseudouridine synthase I, catalytic domain, C-terminal subdomain"/>
    <property type="match status" value="1"/>
</dbReference>
<evidence type="ECO:0000313" key="8">
    <source>
        <dbReference type="Proteomes" id="UP000657421"/>
    </source>
</evidence>
<dbReference type="InterPro" id="IPR001406">
    <property type="entry name" value="PsdUridine_synth_TruA"/>
</dbReference>
<keyword evidence="3 4" id="KW-0413">Isomerase</keyword>
<evidence type="ECO:0000256" key="5">
    <source>
        <dbReference type="RuleBase" id="RU003792"/>
    </source>
</evidence>
<feature type="domain" description="Pseudouridine synthase I TruA alpha/beta" evidence="6">
    <location>
        <begin position="149"/>
        <end position="251"/>
    </location>
</feature>
<proteinExistence type="inferred from homology"/>
<comment type="similarity">
    <text evidence="1 4 5">Belongs to the tRNA pseudouridine synthase TruA family.</text>
</comment>
<dbReference type="InterPro" id="IPR020095">
    <property type="entry name" value="PsdUridine_synth_TruA_C"/>
</dbReference>
<comment type="caution">
    <text evidence="4">Lacks conserved residue(s) required for the propagation of feature annotation.</text>
</comment>
<dbReference type="HAMAP" id="MF_00171">
    <property type="entry name" value="TruA"/>
    <property type="match status" value="1"/>
</dbReference>
<name>A0ABR7N5E2_9FIRM</name>
<dbReference type="InterPro" id="IPR020097">
    <property type="entry name" value="PsdUridine_synth_TruA_a/b_dom"/>
</dbReference>
<feature type="domain" description="Pseudouridine synthase I TruA alpha/beta" evidence="6">
    <location>
        <begin position="8"/>
        <end position="110"/>
    </location>
</feature>
<evidence type="ECO:0000256" key="4">
    <source>
        <dbReference type="HAMAP-Rule" id="MF_00171"/>
    </source>
</evidence>
<dbReference type="Pfam" id="PF01416">
    <property type="entry name" value="PseudoU_synth_1"/>
    <property type="match status" value="2"/>
</dbReference>
<dbReference type="CDD" id="cd02570">
    <property type="entry name" value="PseudoU_synth_EcTruA"/>
    <property type="match status" value="1"/>
</dbReference>
<comment type="catalytic activity">
    <reaction evidence="4 5">
        <text>uridine(38/39/40) in tRNA = pseudouridine(38/39/40) in tRNA</text>
        <dbReference type="Rhea" id="RHEA:22376"/>
        <dbReference type="Rhea" id="RHEA-COMP:10085"/>
        <dbReference type="Rhea" id="RHEA-COMP:10087"/>
        <dbReference type="ChEBI" id="CHEBI:65314"/>
        <dbReference type="ChEBI" id="CHEBI:65315"/>
        <dbReference type="EC" id="5.4.99.12"/>
    </reaction>
</comment>
<evidence type="ECO:0000256" key="1">
    <source>
        <dbReference type="ARBA" id="ARBA00009375"/>
    </source>
</evidence>
<feature type="active site" description="Nucleophile" evidence="4">
    <location>
        <position position="58"/>
    </location>
</feature>
<dbReference type="NCBIfam" id="TIGR00071">
    <property type="entry name" value="hisT_truA"/>
    <property type="match status" value="1"/>
</dbReference>
<dbReference type="PANTHER" id="PTHR11142">
    <property type="entry name" value="PSEUDOURIDYLATE SYNTHASE"/>
    <property type="match status" value="1"/>
</dbReference>
<comment type="subunit">
    <text evidence="4">Homodimer.</text>
</comment>
<sequence>MKKNYKMIISYDGTRYYGWEHQPNRETIQGKLEKVLFRMCEEKVPITELKLNGAGRTDAGVHARAMAANIFLDVDITPLEIRDYMNRYLPDDIAVNEVREASERFHARYNAVGKTYQYVCYAGEVKTIFDRKYVTSLDQMPDVSAMQEAAGYLKGKHDFASFCTNPKMKKSTVRIVDQIDVSTRKGYIYFTFHGTGFLQNMVRVLVGTLLEVGYGKMEPTQVIDIMEKKDRRLAGPTAPAQGLTLIKVDYD</sequence>
<dbReference type="RefSeq" id="WP_249306487.1">
    <property type="nucleotide sequence ID" value="NZ_JACRSZ010000001.1"/>
</dbReference>
<dbReference type="InterPro" id="IPR020094">
    <property type="entry name" value="TruA/RsuA/RluB/E/F_N"/>
</dbReference>
<dbReference type="SUPFAM" id="SSF55120">
    <property type="entry name" value="Pseudouridine synthase"/>
    <property type="match status" value="1"/>
</dbReference>
<evidence type="ECO:0000259" key="6">
    <source>
        <dbReference type="Pfam" id="PF01416"/>
    </source>
</evidence>